<sequence length="291" mass="32374">MSSTSVPAYWLYGERREDRFPDALHIETIDARSAINNWRIQPHRHQDMHQFFLIVGGGGRARIDGEALTLGPGTAMLIPPFVIHEFWFETGTEGYVASVAEATLRRSLEADPGAASALARPRAFDNPEESDAFGALHGIMRAGLAEFARNARSRDIGLQAYAMLLATWFARAALEASVSLEPSADSRSVLVRRFVECIEAEFRNHLPLEAYARQLGVSVPHLTRCCRETLGRSAIRVIHDRLMLEARRHLVYTSMSVSQIAFGLGFSDPAYFSRFFAARAGRSPSDYRSDG</sequence>
<dbReference type="Pfam" id="PF12833">
    <property type="entry name" value="HTH_18"/>
    <property type="match status" value="1"/>
</dbReference>
<keyword evidence="7" id="KW-1185">Reference proteome</keyword>
<evidence type="ECO:0000256" key="3">
    <source>
        <dbReference type="ARBA" id="ARBA00023159"/>
    </source>
</evidence>
<evidence type="ECO:0000256" key="4">
    <source>
        <dbReference type="ARBA" id="ARBA00023163"/>
    </source>
</evidence>
<gene>
    <name evidence="6" type="ORF">SAMN02745157_4413</name>
</gene>
<evidence type="ECO:0000256" key="1">
    <source>
        <dbReference type="ARBA" id="ARBA00023015"/>
    </source>
</evidence>
<proteinExistence type="predicted"/>
<dbReference type="InterPro" id="IPR020449">
    <property type="entry name" value="Tscrpt_reg_AraC-type_HTH"/>
</dbReference>
<protein>
    <submittedName>
        <fullName evidence="6">AraC family transcriptional regulator, transcriptional activator of pobA</fullName>
    </submittedName>
</protein>
<dbReference type="PROSITE" id="PS01124">
    <property type="entry name" value="HTH_ARAC_FAMILY_2"/>
    <property type="match status" value="1"/>
</dbReference>
<dbReference type="EMBL" id="FQUP01000005">
    <property type="protein sequence ID" value="SHG52946.1"/>
    <property type="molecule type" value="Genomic_DNA"/>
</dbReference>
<dbReference type="Gene3D" id="1.10.10.60">
    <property type="entry name" value="Homeodomain-like"/>
    <property type="match status" value="1"/>
</dbReference>
<dbReference type="Pfam" id="PF02311">
    <property type="entry name" value="AraC_binding"/>
    <property type="match status" value="1"/>
</dbReference>
<dbReference type="SMART" id="SM00342">
    <property type="entry name" value="HTH_ARAC"/>
    <property type="match status" value="1"/>
</dbReference>
<dbReference type="PRINTS" id="PR00032">
    <property type="entry name" value="HTHARAC"/>
</dbReference>
<dbReference type="OrthoDB" id="9814125at2"/>
<evidence type="ECO:0000259" key="5">
    <source>
        <dbReference type="PROSITE" id="PS01124"/>
    </source>
</evidence>
<dbReference type="STRING" id="1122133.SAMN02745157_4413"/>
<dbReference type="GO" id="GO:0003700">
    <property type="term" value="F:DNA-binding transcription factor activity"/>
    <property type="evidence" value="ECO:0007669"/>
    <property type="project" value="InterPro"/>
</dbReference>
<dbReference type="GO" id="GO:0043565">
    <property type="term" value="F:sequence-specific DNA binding"/>
    <property type="evidence" value="ECO:0007669"/>
    <property type="project" value="InterPro"/>
</dbReference>
<dbReference type="InterPro" id="IPR047264">
    <property type="entry name" value="Cupin_HpaA-like_N"/>
</dbReference>
<dbReference type="SUPFAM" id="SSF51215">
    <property type="entry name" value="Regulatory protein AraC"/>
    <property type="match status" value="1"/>
</dbReference>
<accession>A0A1M5KJE9</accession>
<dbReference type="InterPro" id="IPR009057">
    <property type="entry name" value="Homeodomain-like_sf"/>
</dbReference>
<dbReference type="PANTHER" id="PTHR43280:SF32">
    <property type="entry name" value="TRANSCRIPTIONAL REGULATORY PROTEIN"/>
    <property type="match status" value="1"/>
</dbReference>
<name>A0A1M5KJE9_9HYPH</name>
<dbReference type="InterPro" id="IPR018060">
    <property type="entry name" value="HTH_AraC"/>
</dbReference>
<dbReference type="SUPFAM" id="SSF46689">
    <property type="entry name" value="Homeodomain-like"/>
    <property type="match status" value="1"/>
</dbReference>
<dbReference type="InterPro" id="IPR003313">
    <property type="entry name" value="AraC-bd"/>
</dbReference>
<dbReference type="InterPro" id="IPR037923">
    <property type="entry name" value="HTH-like"/>
</dbReference>
<evidence type="ECO:0000313" key="7">
    <source>
        <dbReference type="Proteomes" id="UP000184485"/>
    </source>
</evidence>
<evidence type="ECO:0000313" key="6">
    <source>
        <dbReference type="EMBL" id="SHG52946.1"/>
    </source>
</evidence>
<dbReference type="InterPro" id="IPR014710">
    <property type="entry name" value="RmlC-like_jellyroll"/>
</dbReference>
<evidence type="ECO:0000256" key="2">
    <source>
        <dbReference type="ARBA" id="ARBA00023125"/>
    </source>
</evidence>
<dbReference type="CDD" id="cd06999">
    <property type="entry name" value="cupin_HpaA-like_N"/>
    <property type="match status" value="1"/>
</dbReference>
<keyword evidence="2" id="KW-0238">DNA-binding</keyword>
<dbReference type="PANTHER" id="PTHR43280">
    <property type="entry name" value="ARAC-FAMILY TRANSCRIPTIONAL REGULATOR"/>
    <property type="match status" value="1"/>
</dbReference>
<keyword evidence="4" id="KW-0804">Transcription</keyword>
<keyword evidence="1" id="KW-0805">Transcription regulation</keyword>
<organism evidence="6 7">
    <name type="scientific">Kaistia soli DSM 19436</name>
    <dbReference type="NCBI Taxonomy" id="1122133"/>
    <lineage>
        <taxon>Bacteria</taxon>
        <taxon>Pseudomonadati</taxon>
        <taxon>Pseudomonadota</taxon>
        <taxon>Alphaproteobacteria</taxon>
        <taxon>Hyphomicrobiales</taxon>
        <taxon>Kaistiaceae</taxon>
        <taxon>Kaistia</taxon>
    </lineage>
</organism>
<dbReference type="RefSeq" id="WP_073057504.1">
    <property type="nucleotide sequence ID" value="NZ_FQUP01000005.1"/>
</dbReference>
<reference evidence="6 7" key="1">
    <citation type="submission" date="2016-11" db="EMBL/GenBank/DDBJ databases">
        <authorList>
            <person name="Jaros S."/>
            <person name="Januszkiewicz K."/>
            <person name="Wedrychowicz H."/>
        </authorList>
    </citation>
    <scope>NUCLEOTIDE SEQUENCE [LARGE SCALE GENOMIC DNA]</scope>
    <source>
        <strain evidence="6 7">DSM 19436</strain>
    </source>
</reference>
<feature type="domain" description="HTH araC/xylS-type" evidence="5">
    <location>
        <begin position="192"/>
        <end position="290"/>
    </location>
</feature>
<dbReference type="Proteomes" id="UP000184485">
    <property type="component" value="Unassembled WGS sequence"/>
</dbReference>
<keyword evidence="3" id="KW-0010">Activator</keyword>
<dbReference type="Gene3D" id="2.60.120.10">
    <property type="entry name" value="Jelly Rolls"/>
    <property type="match status" value="1"/>
</dbReference>
<dbReference type="AlphaFoldDB" id="A0A1M5KJE9"/>